<accession>A0ACC1L4X3</accession>
<name>A0ACC1L4X3_9FUNG</name>
<evidence type="ECO:0000313" key="1">
    <source>
        <dbReference type="EMBL" id="KAJ2800979.1"/>
    </source>
</evidence>
<protein>
    <submittedName>
        <fullName evidence="1">Uncharacterized protein</fullName>
    </submittedName>
</protein>
<gene>
    <name evidence="1" type="ORF">H4R21_002968</name>
</gene>
<reference evidence="1" key="1">
    <citation type="submission" date="2022-07" db="EMBL/GenBank/DDBJ databases">
        <title>Phylogenomic reconstructions and comparative analyses of Kickxellomycotina fungi.</title>
        <authorList>
            <person name="Reynolds N.K."/>
            <person name="Stajich J.E."/>
            <person name="Barry K."/>
            <person name="Grigoriev I.V."/>
            <person name="Crous P."/>
            <person name="Smith M.E."/>
        </authorList>
    </citation>
    <scope>NUCLEOTIDE SEQUENCE</scope>
    <source>
        <strain evidence="1">BCRC 34780</strain>
    </source>
</reference>
<organism evidence="1 2">
    <name type="scientific">Coemansia helicoidea</name>
    <dbReference type="NCBI Taxonomy" id="1286919"/>
    <lineage>
        <taxon>Eukaryota</taxon>
        <taxon>Fungi</taxon>
        <taxon>Fungi incertae sedis</taxon>
        <taxon>Zoopagomycota</taxon>
        <taxon>Kickxellomycotina</taxon>
        <taxon>Kickxellomycetes</taxon>
        <taxon>Kickxellales</taxon>
        <taxon>Kickxellaceae</taxon>
        <taxon>Coemansia</taxon>
    </lineage>
</organism>
<proteinExistence type="predicted"/>
<sequence length="405" mass="43100">MRIGRRLSGAAAAVRLAEWPADDMAEVEHLVIGAGVVGLAVGRELAARAGGGGTLVVEKNRHFGMETSSRNSEVIHAGIHYPRDSLRTRLCIEGRRLLTAYCARREVPCQWPGKWVVAQSDEQAEHLHALAHHCRDVGVPARIIGRRQAAAAEPSVRAHAALVTPATGIIDSHALMAALSVDLADRGADYAPGARVVALCRDTASGRGGYRALVATGDAAAPLMAVRAAVVVNAAGLWADRVAHMLVPPDHAWRTQYKLHFAKGRYYTYAGPPIAVRTLVYPVPDKHTTSLGTHLTLDMAGAIRFGPDLEWVASNTDYATDGGQSVEQAAAAVAEYLPAIRPRNLAPGYSGIRPKLQPPGGAFRDFVVREESDAGFPGFVNLIGIESPGLTSVLAIAAMVDRLLR</sequence>
<dbReference type="Proteomes" id="UP001140087">
    <property type="component" value="Unassembled WGS sequence"/>
</dbReference>
<evidence type="ECO:0000313" key="2">
    <source>
        <dbReference type="Proteomes" id="UP001140087"/>
    </source>
</evidence>
<dbReference type="EMBL" id="JANBUN010000853">
    <property type="protein sequence ID" value="KAJ2800979.1"/>
    <property type="molecule type" value="Genomic_DNA"/>
</dbReference>
<comment type="caution">
    <text evidence="1">The sequence shown here is derived from an EMBL/GenBank/DDBJ whole genome shotgun (WGS) entry which is preliminary data.</text>
</comment>
<keyword evidence="2" id="KW-1185">Reference proteome</keyword>